<dbReference type="OrthoDB" id="5578851at2"/>
<evidence type="ECO:0000256" key="4">
    <source>
        <dbReference type="ARBA" id="ARBA00022840"/>
    </source>
</evidence>
<evidence type="ECO:0000256" key="1">
    <source>
        <dbReference type="ARBA" id="ARBA00022679"/>
    </source>
</evidence>
<dbReference type="InterPro" id="IPR013562">
    <property type="entry name" value="TmcA/NAT10_N"/>
</dbReference>
<evidence type="ECO:0000259" key="6">
    <source>
        <dbReference type="Pfam" id="PF05127"/>
    </source>
</evidence>
<dbReference type="InterPro" id="IPR027417">
    <property type="entry name" value="P-loop_NTPase"/>
</dbReference>
<dbReference type="GO" id="GO:0008033">
    <property type="term" value="P:tRNA processing"/>
    <property type="evidence" value="ECO:0007669"/>
    <property type="project" value="UniProtKB-KW"/>
</dbReference>
<dbReference type="Gene3D" id="3.40.50.11040">
    <property type="match status" value="1"/>
</dbReference>
<evidence type="ECO:0000313" key="9">
    <source>
        <dbReference type="EMBL" id="ADZ90192.1"/>
    </source>
</evidence>
<proteinExistence type="predicted"/>
<keyword evidence="3" id="KW-0547">Nucleotide-binding</keyword>
<keyword evidence="5" id="KW-0012">Acyltransferase</keyword>
<gene>
    <name evidence="9" type="ordered locus">Marme_0917</name>
</gene>
<dbReference type="InterPro" id="IPR032672">
    <property type="entry name" value="TmcA/NAT10/Kre33"/>
</dbReference>
<protein>
    <submittedName>
        <fullName evidence="9">Uncharacterized protein</fullName>
    </submittedName>
</protein>
<dbReference type="GO" id="GO:1904812">
    <property type="term" value="P:rRNA acetylation involved in maturation of SSU-rRNA"/>
    <property type="evidence" value="ECO:0007669"/>
    <property type="project" value="TreeGrafter"/>
</dbReference>
<dbReference type="PANTHER" id="PTHR10925:SF5">
    <property type="entry name" value="RNA CYTIDINE ACETYLTRANSFERASE"/>
    <property type="match status" value="1"/>
</dbReference>
<evidence type="ECO:0000256" key="3">
    <source>
        <dbReference type="ARBA" id="ARBA00022741"/>
    </source>
</evidence>
<dbReference type="PANTHER" id="PTHR10925">
    <property type="entry name" value="N-ACETYLTRANSFERASE 10"/>
    <property type="match status" value="1"/>
</dbReference>
<dbReference type="eggNOG" id="COG1444">
    <property type="taxonomic scope" value="Bacteria"/>
</dbReference>
<keyword evidence="1" id="KW-0808">Transferase</keyword>
<evidence type="ECO:0000313" key="10">
    <source>
        <dbReference type="Proteomes" id="UP000001062"/>
    </source>
</evidence>
<keyword evidence="2" id="KW-0819">tRNA processing</keyword>
<dbReference type="STRING" id="717774.Marme_0917"/>
<feature type="domain" description="N-acetyltransferase" evidence="8">
    <location>
        <begin position="395"/>
        <end position="505"/>
    </location>
</feature>
<dbReference type="GO" id="GO:0005524">
    <property type="term" value="F:ATP binding"/>
    <property type="evidence" value="ECO:0007669"/>
    <property type="project" value="UniProtKB-KW"/>
</dbReference>
<dbReference type="InterPro" id="IPR007807">
    <property type="entry name" value="TcmA/NAT10_helicase"/>
</dbReference>
<evidence type="ECO:0000259" key="7">
    <source>
        <dbReference type="Pfam" id="PF08351"/>
    </source>
</evidence>
<dbReference type="PATRIC" id="fig|717774.3.peg.957"/>
<feature type="domain" description="N-acetyltransferase" evidence="8">
    <location>
        <begin position="510"/>
        <end position="560"/>
    </location>
</feature>
<dbReference type="Gene3D" id="3.40.630.30">
    <property type="match status" value="1"/>
</dbReference>
<dbReference type="GO" id="GO:0000049">
    <property type="term" value="F:tRNA binding"/>
    <property type="evidence" value="ECO:0007669"/>
    <property type="project" value="TreeGrafter"/>
</dbReference>
<dbReference type="Proteomes" id="UP000001062">
    <property type="component" value="Chromosome"/>
</dbReference>
<dbReference type="Pfam" id="PF13718">
    <property type="entry name" value="GNAT_acetyltr_2"/>
    <property type="match status" value="2"/>
</dbReference>
<dbReference type="InterPro" id="IPR016181">
    <property type="entry name" value="Acyl_CoA_acyltransferase"/>
</dbReference>
<name>F2K3U3_MARM1</name>
<dbReference type="InterPro" id="IPR000182">
    <property type="entry name" value="GNAT_dom"/>
</dbReference>
<dbReference type="KEGG" id="mme:Marme_0917"/>
<accession>F2K3U3</accession>
<dbReference type="Gene3D" id="3.40.50.300">
    <property type="entry name" value="P-loop containing nucleotide triphosphate hydrolases"/>
    <property type="match status" value="1"/>
</dbReference>
<keyword evidence="4" id="KW-0067">ATP-binding</keyword>
<evidence type="ECO:0000259" key="8">
    <source>
        <dbReference type="Pfam" id="PF13718"/>
    </source>
</evidence>
<dbReference type="Pfam" id="PF05127">
    <property type="entry name" value="NAT10_TcmA_helicase"/>
    <property type="match status" value="1"/>
</dbReference>
<dbReference type="Pfam" id="PF08351">
    <property type="entry name" value="TmcA_N"/>
    <property type="match status" value="1"/>
</dbReference>
<dbReference type="GO" id="GO:1990883">
    <property type="term" value="F:18S rRNA cytidine N-acetyltransferase activity"/>
    <property type="evidence" value="ECO:0007669"/>
    <property type="project" value="TreeGrafter"/>
</dbReference>
<dbReference type="CDD" id="cd04301">
    <property type="entry name" value="NAT_SF"/>
    <property type="match status" value="1"/>
</dbReference>
<evidence type="ECO:0000256" key="2">
    <source>
        <dbReference type="ARBA" id="ARBA00022694"/>
    </source>
</evidence>
<dbReference type="SUPFAM" id="SSF55729">
    <property type="entry name" value="Acyl-CoA N-acyltransferases (Nat)"/>
    <property type="match status" value="1"/>
</dbReference>
<reference evidence="9 10" key="1">
    <citation type="journal article" date="2012" name="Stand. Genomic Sci.">
        <title>Complete genome sequence of the melanogenic marine bacterium Marinomonas mediterranea type strain (MMB-1(T)).</title>
        <authorList>
            <person name="Lucas-Elio P."/>
            <person name="Goodwin L."/>
            <person name="Woyke T."/>
            <person name="Pitluck S."/>
            <person name="Nolan M."/>
            <person name="Kyrpides N.C."/>
            <person name="Detter J.C."/>
            <person name="Copeland A."/>
            <person name="Teshima H."/>
            <person name="Bruce D."/>
            <person name="Detter C."/>
            <person name="Tapia R."/>
            <person name="Han S."/>
            <person name="Land M.L."/>
            <person name="Ivanova N."/>
            <person name="Mikhailova N."/>
            <person name="Johnston A.W."/>
            <person name="Sanchez-Amat A."/>
        </authorList>
    </citation>
    <scope>NUCLEOTIDE SEQUENCE [LARGE SCALE GENOMIC DNA]</scope>
    <source>
        <strain evidence="10">ATCC 700492 / JCM 21426 / NBRC 103028 / MMB-1</strain>
    </source>
</reference>
<keyword evidence="10" id="KW-1185">Reference proteome</keyword>
<feature type="domain" description="TmcA/NAT10 N-terminal" evidence="7">
    <location>
        <begin position="9"/>
        <end position="140"/>
    </location>
</feature>
<dbReference type="SUPFAM" id="SSF52540">
    <property type="entry name" value="P-loop containing nucleoside triphosphate hydrolases"/>
    <property type="match status" value="1"/>
</dbReference>
<feature type="domain" description="TcmA/NAT10 helicase" evidence="6">
    <location>
        <begin position="199"/>
        <end position="362"/>
    </location>
</feature>
<evidence type="ECO:0000256" key="5">
    <source>
        <dbReference type="ARBA" id="ARBA00023315"/>
    </source>
</evidence>
<dbReference type="EMBL" id="CP002583">
    <property type="protein sequence ID" value="ADZ90192.1"/>
    <property type="molecule type" value="Genomic_DNA"/>
</dbReference>
<sequence>MNVQPSHSHRHCILSLESLSDALRQFIEKTHAVEHKIILSDQSSSSDQVDVLPVKKAATQLGKTYGAVFLDWSQGANINALSIMAGTLQGGGLFVLHLGPNWLNEVDLDLARYLSWPVTPEVTTSYFKHYIWQQLTNKDSPFYHSCNNGFISTSKRSPNSPQNYPIMESLSQIKFSALTSDQLALQAEVLAAQQPTQFVLCAKRGRGKSTALGSLIKQLQAKGHIAVCAPSVASIATLKAMYESVSQETLPFFAPDELLRSMELHIRSSDNSIAEHSKFDYLIVDESAAIPVPMLKALQSCARITLFSTTNDGYEGNGRGFGLQFMKYLTSLPSPTVNLTLSTPIRWVENDAFEIWLDRVLFQSSHNQAITMPSGSHCLQGKTWLEHPELLSAAFTLLVNAHYQTSPDNIRWMLDDPSTFSVAKIDSNTLCSIAICTQEGELPTDLAAEVMQGKRRPRGHLLPQSLLAHEGIANAADYKYWRISRIATQPNKQNIGYGSELIQYIELQARLNDIDFLCVSYALTDETLNFWKKNGFVPVRLGYSKDQASGSYSIMMVKALSDDALTTQTKWLNHFLSQSLYSLPLNLWDLKTSTLINVFSELPFTKEGDNRDKSEQRFLLSELERQSLMLFCNHHRPAATIRSSLLKAVQAFLYTSKLSPNKKKHGYLVEFALGKITEQDASSLGFSGKKDMIKTLKTTLLSLL</sequence>
<dbReference type="HOGENOM" id="CLU_004652_1_0_6"/>
<dbReference type="RefSeq" id="WP_013660097.1">
    <property type="nucleotide sequence ID" value="NC_015276.1"/>
</dbReference>
<dbReference type="AlphaFoldDB" id="F2K3U3"/>
<organism evidence="9 10">
    <name type="scientific">Marinomonas mediterranea (strain ATCC 700492 / JCM 21426 / NBRC 103028 / MMB-1)</name>
    <dbReference type="NCBI Taxonomy" id="717774"/>
    <lineage>
        <taxon>Bacteria</taxon>
        <taxon>Pseudomonadati</taxon>
        <taxon>Pseudomonadota</taxon>
        <taxon>Gammaproteobacteria</taxon>
        <taxon>Oceanospirillales</taxon>
        <taxon>Oceanospirillaceae</taxon>
        <taxon>Marinomonas</taxon>
    </lineage>
</organism>